<protein>
    <submittedName>
        <fullName evidence="2">Conserved hypothetical integral membrane protein</fullName>
    </submittedName>
</protein>
<sequence>MTPDCSLQAKHNFNTLCLTFLGSWTIQVEPCALPDIAQFFTPQTKAISFNTKHLLEWDSRFLVELSRITEIAENHAIPVDTQGLPSGVRKLLQLTLKKNLAPPDNTLNNPGILAEIGMHVIELWKQSIEMLSFTGEILLSYIRFFTGRARFLKKDLSFFLYNCGPQALPIVALISFLVGFTLAFIGAVQLKMFGADVYVANLVGLAMTREMGPMMAAIIMAGRTGASYAAQLGTMQVNEEVDALQTMGINPLDFLVLPRLTALIIMMPLLAICADFIGILGGFFIGCLSLDISPVLYYEQTINAIHLNHFLVGMIKSVVFGYLVAFCGCLKGMHCGRSADAVGKATTSAVVTAIVLIVITDAGFTFFFNVIGI</sequence>
<keyword evidence="1" id="KW-0812">Transmembrane</keyword>
<reference evidence="3" key="1">
    <citation type="journal article" date="2013" name="Stand. Genomic Sci.">
        <title>Complete genome sequence of Desulfocapsa sulfexigens, a marine deltaproteobacterium specialized in disproportionating inorganic sulfur compounds.</title>
        <authorList>
            <person name="Finster K.W."/>
            <person name="Kjeldsen K.U."/>
            <person name="Kube M."/>
            <person name="Reinhardt R."/>
            <person name="Mussmann M."/>
            <person name="Amann R."/>
            <person name="Schreiber L."/>
        </authorList>
    </citation>
    <scope>NUCLEOTIDE SEQUENCE [LARGE SCALE GENOMIC DNA]</scope>
    <source>
        <strain evidence="3">DSM 10523 / SB164P1</strain>
    </source>
</reference>
<dbReference type="PATRIC" id="fig|1167006.5.peg.2749"/>
<proteinExistence type="inferred from homology"/>
<feature type="transmembrane region" description="Helical" evidence="1">
    <location>
        <begin position="349"/>
        <end position="371"/>
    </location>
</feature>
<evidence type="ECO:0000313" key="3">
    <source>
        <dbReference type="Proteomes" id="UP000011721"/>
    </source>
</evidence>
<dbReference type="eggNOG" id="COG0767">
    <property type="taxonomic scope" value="Bacteria"/>
</dbReference>
<dbReference type="InterPro" id="IPR030802">
    <property type="entry name" value="Permease_MalE"/>
</dbReference>
<dbReference type="InterPro" id="IPR003453">
    <property type="entry name" value="ABC_MlaE_roteobac"/>
</dbReference>
<dbReference type="STRING" id="1167006.UWK_02536"/>
<comment type="caution">
    <text evidence="1">Lacks conserved residue(s) required for the propagation of feature annotation.</text>
</comment>
<feature type="transmembrane region" description="Helical" evidence="1">
    <location>
        <begin position="305"/>
        <end position="328"/>
    </location>
</feature>
<feature type="transmembrane region" description="Helical" evidence="1">
    <location>
        <begin position="260"/>
        <end position="285"/>
    </location>
</feature>
<keyword evidence="1" id="KW-0472">Membrane</keyword>
<dbReference type="NCBIfam" id="TIGR00056">
    <property type="entry name" value="MlaE family lipid ABC transporter permease subunit"/>
    <property type="match status" value="1"/>
</dbReference>
<evidence type="ECO:0000256" key="1">
    <source>
        <dbReference type="RuleBase" id="RU362044"/>
    </source>
</evidence>
<accession>M1PBR7</accession>
<dbReference type="Proteomes" id="UP000011721">
    <property type="component" value="Chromosome"/>
</dbReference>
<dbReference type="GO" id="GO:0043190">
    <property type="term" value="C:ATP-binding cassette (ABC) transporter complex"/>
    <property type="evidence" value="ECO:0007669"/>
    <property type="project" value="InterPro"/>
</dbReference>
<keyword evidence="3" id="KW-1185">Reference proteome</keyword>
<feature type="transmembrane region" description="Helical" evidence="1">
    <location>
        <begin position="166"/>
        <end position="188"/>
    </location>
</feature>
<dbReference type="KEGG" id="dsf:UWK_02536"/>
<organism evidence="2 3">
    <name type="scientific">Desulfocapsa sulfexigens (strain DSM 10523 / SB164P1)</name>
    <dbReference type="NCBI Taxonomy" id="1167006"/>
    <lineage>
        <taxon>Bacteria</taxon>
        <taxon>Pseudomonadati</taxon>
        <taxon>Thermodesulfobacteriota</taxon>
        <taxon>Desulfobulbia</taxon>
        <taxon>Desulfobulbales</taxon>
        <taxon>Desulfocapsaceae</taxon>
        <taxon>Desulfocapsa</taxon>
    </lineage>
</organism>
<dbReference type="OrthoDB" id="9805022at2"/>
<dbReference type="AlphaFoldDB" id="M1PBR7"/>
<keyword evidence="1" id="KW-1133">Transmembrane helix</keyword>
<evidence type="ECO:0000313" key="2">
    <source>
        <dbReference type="EMBL" id="AGF79072.1"/>
    </source>
</evidence>
<dbReference type="EMBL" id="CP003985">
    <property type="protein sequence ID" value="AGF79072.1"/>
    <property type="molecule type" value="Genomic_DNA"/>
</dbReference>
<dbReference type="PANTHER" id="PTHR30188:SF3">
    <property type="entry name" value="ABC TRANSPORTER PERMEASE"/>
    <property type="match status" value="1"/>
</dbReference>
<dbReference type="PANTHER" id="PTHR30188">
    <property type="entry name" value="ABC TRANSPORTER PERMEASE PROTEIN-RELATED"/>
    <property type="match status" value="1"/>
</dbReference>
<dbReference type="HOGENOM" id="CLU_045686_0_2_7"/>
<dbReference type="Pfam" id="PF02405">
    <property type="entry name" value="MlaE"/>
    <property type="match status" value="1"/>
</dbReference>
<comment type="similarity">
    <text evidence="1">Belongs to the MlaE permease family.</text>
</comment>
<name>M1PBR7_DESSD</name>
<gene>
    <name evidence="2" type="ordered locus">UWK_02536</name>
</gene>
<dbReference type="RefSeq" id="WP_015404758.1">
    <property type="nucleotide sequence ID" value="NC_020304.1"/>
</dbReference>
<dbReference type="GO" id="GO:0005548">
    <property type="term" value="F:phospholipid transporter activity"/>
    <property type="evidence" value="ECO:0007669"/>
    <property type="project" value="TreeGrafter"/>
</dbReference>